<dbReference type="EMBL" id="ATLV01023923">
    <property type="status" value="NOT_ANNOTATED_CDS"/>
    <property type="molecule type" value="Genomic_DNA"/>
</dbReference>
<evidence type="ECO:0000313" key="1">
    <source>
        <dbReference type="EMBL" id="KFB49923.1"/>
    </source>
</evidence>
<keyword evidence="3" id="KW-1185">Reference proteome</keyword>
<gene>
    <name evidence="1" type="ORF">ZHAS_00017955</name>
</gene>
<reference evidence="2" key="2">
    <citation type="submission" date="2020-05" db="UniProtKB">
        <authorList>
            <consortium name="EnsemblMetazoa"/>
        </authorList>
    </citation>
    <scope>IDENTIFICATION</scope>
</reference>
<dbReference type="AlphaFoldDB" id="A0A084WI79"/>
<dbReference type="Proteomes" id="UP000030765">
    <property type="component" value="Unassembled WGS sequence"/>
</dbReference>
<organism evidence="1">
    <name type="scientific">Anopheles sinensis</name>
    <name type="common">Mosquito</name>
    <dbReference type="NCBI Taxonomy" id="74873"/>
    <lineage>
        <taxon>Eukaryota</taxon>
        <taxon>Metazoa</taxon>
        <taxon>Ecdysozoa</taxon>
        <taxon>Arthropoda</taxon>
        <taxon>Hexapoda</taxon>
        <taxon>Insecta</taxon>
        <taxon>Pterygota</taxon>
        <taxon>Neoptera</taxon>
        <taxon>Endopterygota</taxon>
        <taxon>Diptera</taxon>
        <taxon>Nematocera</taxon>
        <taxon>Culicoidea</taxon>
        <taxon>Culicidae</taxon>
        <taxon>Anophelinae</taxon>
        <taxon>Anopheles</taxon>
    </lineage>
</organism>
<evidence type="ECO:0000313" key="2">
    <source>
        <dbReference type="EnsemblMetazoa" id="ASIC017955-PA"/>
    </source>
</evidence>
<reference evidence="1 3" key="1">
    <citation type="journal article" date="2014" name="BMC Genomics">
        <title>Genome sequence of Anopheles sinensis provides insight into genetics basis of mosquito competence for malaria parasites.</title>
        <authorList>
            <person name="Zhou D."/>
            <person name="Zhang D."/>
            <person name="Ding G."/>
            <person name="Shi L."/>
            <person name="Hou Q."/>
            <person name="Ye Y."/>
            <person name="Xu Y."/>
            <person name="Zhou H."/>
            <person name="Xiong C."/>
            <person name="Li S."/>
            <person name="Yu J."/>
            <person name="Hong S."/>
            <person name="Yu X."/>
            <person name="Zou P."/>
            <person name="Chen C."/>
            <person name="Chang X."/>
            <person name="Wang W."/>
            <person name="Lv Y."/>
            <person name="Sun Y."/>
            <person name="Ma L."/>
            <person name="Shen B."/>
            <person name="Zhu C."/>
        </authorList>
    </citation>
    <scope>NUCLEOTIDE SEQUENCE [LARGE SCALE GENOMIC DNA]</scope>
</reference>
<evidence type="ECO:0000313" key="3">
    <source>
        <dbReference type="Proteomes" id="UP000030765"/>
    </source>
</evidence>
<sequence length="84" mass="9552">MPTKRKVPDRLDLSVQSASRHVSTRPRVGRWVTMRGKATFPNCSFVQHRLHPRLGLPATATTSNHDFRGLFLGRDPFTFPNVPK</sequence>
<protein>
    <submittedName>
        <fullName evidence="1 2">Uncharacterized protein</fullName>
    </submittedName>
</protein>
<dbReference type="VEuPathDB" id="VectorBase:ASIC017955"/>
<accession>A0A084WI79</accession>
<dbReference type="EnsemblMetazoa" id="ASIC017955-RA">
    <property type="protein sequence ID" value="ASIC017955-PA"/>
    <property type="gene ID" value="ASIC017955"/>
</dbReference>
<name>A0A084WI79_ANOSI</name>
<proteinExistence type="predicted"/>
<dbReference type="EMBL" id="KE525347">
    <property type="protein sequence ID" value="KFB49923.1"/>
    <property type="molecule type" value="Genomic_DNA"/>
</dbReference>